<dbReference type="InterPro" id="IPR050602">
    <property type="entry name" value="Malonyl-ACP_OMT"/>
</dbReference>
<dbReference type="GO" id="GO:0032259">
    <property type="term" value="P:methylation"/>
    <property type="evidence" value="ECO:0007669"/>
    <property type="project" value="UniProtKB-KW"/>
</dbReference>
<evidence type="ECO:0000313" key="4">
    <source>
        <dbReference type="Proteomes" id="UP000187344"/>
    </source>
</evidence>
<reference evidence="3 4" key="1">
    <citation type="submission" date="2016-12" db="EMBL/GenBank/DDBJ databases">
        <title>Comparative genomics of Bartonella apis.</title>
        <authorList>
            <person name="Engel P."/>
        </authorList>
    </citation>
    <scope>NUCLEOTIDE SEQUENCE [LARGE SCALE GENOMIC DNA]</scope>
    <source>
        <strain evidence="3 4">PEB0149</strain>
    </source>
</reference>
<dbReference type="AlphaFoldDB" id="A0A1R0F8P4"/>
<dbReference type="Pfam" id="PF13489">
    <property type="entry name" value="Methyltransf_23"/>
    <property type="match status" value="1"/>
</dbReference>
<dbReference type="InterPro" id="IPR029063">
    <property type="entry name" value="SAM-dependent_MTases_sf"/>
</dbReference>
<keyword evidence="4" id="KW-1185">Reference proteome</keyword>
<evidence type="ECO:0000256" key="2">
    <source>
        <dbReference type="ARBA" id="ARBA00022679"/>
    </source>
</evidence>
<dbReference type="GO" id="GO:0008168">
    <property type="term" value="F:methyltransferase activity"/>
    <property type="evidence" value="ECO:0007669"/>
    <property type="project" value="UniProtKB-KW"/>
</dbReference>
<dbReference type="Gene3D" id="3.40.50.150">
    <property type="entry name" value="Vaccinia Virus protein VP39"/>
    <property type="match status" value="1"/>
</dbReference>
<gene>
    <name evidence="3" type="ORF">PEB0149_007640</name>
</gene>
<keyword evidence="2 3" id="KW-0808">Transferase</keyword>
<keyword evidence="1 3" id="KW-0489">Methyltransferase</keyword>
<dbReference type="PANTHER" id="PTHR13090:SF1">
    <property type="entry name" value="ARGININE-HYDROXYLASE NDUFAF5, MITOCHONDRIAL"/>
    <property type="match status" value="1"/>
</dbReference>
<accession>A0A1R0F8P4</accession>
<dbReference type="Proteomes" id="UP000187344">
    <property type="component" value="Unassembled WGS sequence"/>
</dbReference>
<dbReference type="PANTHER" id="PTHR13090">
    <property type="entry name" value="ARGININE-HYDROXYLASE NDUFAF5, MITOCHONDRIAL"/>
    <property type="match status" value="1"/>
</dbReference>
<comment type="caution">
    <text evidence="3">The sequence shown here is derived from an EMBL/GenBank/DDBJ whole genome shotgun (WGS) entry which is preliminary data.</text>
</comment>
<evidence type="ECO:0000256" key="1">
    <source>
        <dbReference type="ARBA" id="ARBA00022603"/>
    </source>
</evidence>
<proteinExistence type="predicted"/>
<organism evidence="3 4">
    <name type="scientific">Bartonella apis</name>
    <dbReference type="NCBI Taxonomy" id="1686310"/>
    <lineage>
        <taxon>Bacteria</taxon>
        <taxon>Pseudomonadati</taxon>
        <taxon>Pseudomonadota</taxon>
        <taxon>Alphaproteobacteria</taxon>
        <taxon>Hyphomicrobiales</taxon>
        <taxon>Bartonellaceae</taxon>
        <taxon>Bartonella</taxon>
    </lineage>
</organism>
<name>A0A1R0F8P4_9HYPH</name>
<dbReference type="SUPFAM" id="SSF53335">
    <property type="entry name" value="S-adenosyl-L-methionine-dependent methyltransferases"/>
    <property type="match status" value="1"/>
</dbReference>
<sequence>MMTDSRIFDQIRIEKFRSRAFTRYGKKGDFLLNRLCEELQERLLTVDRKFSHAVDLFGHTGAGTEALVNTGKVAVVDSVESDRRYTSGNHAFLQRGRELMDLPTGFYDLAISLMSLSVTNDVPGVLSQIRKSLKPDGLFLGVMAGTGTLGELRESLIEAETELYGGVSPRVYPFTDIRDAGSLLQRAGFAMPVSDVENLTVRYDTIFQLIDDLRAMGMQNGLTGRSRRPVSRRFFERAAEIYAKRFSDPDGRIRASFSFIWLSGWAPDKSQQKPARPGTATISLADVLGDKSTH</sequence>
<evidence type="ECO:0000313" key="3">
    <source>
        <dbReference type="EMBL" id="OLY43338.1"/>
    </source>
</evidence>
<dbReference type="EMBL" id="LXYT01000002">
    <property type="protein sequence ID" value="OLY43338.1"/>
    <property type="molecule type" value="Genomic_DNA"/>
</dbReference>
<protein>
    <submittedName>
        <fullName evidence="3">Methyltransferase domain-containing protein</fullName>
    </submittedName>
</protein>